<sequence length="79" mass="9177">MLNLQYPSKIQRYQIHSKGKVLITLRYTDLGPDDFDLIQEQSKTKLVNKSKVHELLLGTDNPIKFVMIQRSKGCCCFTF</sequence>
<dbReference type="EMBL" id="CAJJDM010000037">
    <property type="protein sequence ID" value="CAD8065852.1"/>
    <property type="molecule type" value="Genomic_DNA"/>
</dbReference>
<evidence type="ECO:0000313" key="2">
    <source>
        <dbReference type="Proteomes" id="UP000688137"/>
    </source>
</evidence>
<organism evidence="1 2">
    <name type="scientific">Paramecium primaurelia</name>
    <dbReference type="NCBI Taxonomy" id="5886"/>
    <lineage>
        <taxon>Eukaryota</taxon>
        <taxon>Sar</taxon>
        <taxon>Alveolata</taxon>
        <taxon>Ciliophora</taxon>
        <taxon>Intramacronucleata</taxon>
        <taxon>Oligohymenophorea</taxon>
        <taxon>Peniculida</taxon>
        <taxon>Parameciidae</taxon>
        <taxon>Paramecium</taxon>
    </lineage>
</organism>
<dbReference type="AlphaFoldDB" id="A0A8S1LIK0"/>
<evidence type="ECO:0000313" key="1">
    <source>
        <dbReference type="EMBL" id="CAD8065852.1"/>
    </source>
</evidence>
<comment type="caution">
    <text evidence="1">The sequence shown here is derived from an EMBL/GenBank/DDBJ whole genome shotgun (WGS) entry which is preliminary data.</text>
</comment>
<accession>A0A8S1LIK0</accession>
<reference evidence="1" key="1">
    <citation type="submission" date="2021-01" db="EMBL/GenBank/DDBJ databases">
        <authorList>
            <consortium name="Genoscope - CEA"/>
            <person name="William W."/>
        </authorList>
    </citation>
    <scope>NUCLEOTIDE SEQUENCE</scope>
</reference>
<name>A0A8S1LIK0_PARPR</name>
<gene>
    <name evidence="1" type="ORF">PPRIM_AZ9-3.1.T0380143</name>
</gene>
<protein>
    <submittedName>
        <fullName evidence="1">Uncharacterized protein</fullName>
    </submittedName>
</protein>
<dbReference type="OMA" id="RSKGCCC"/>
<keyword evidence="2" id="KW-1185">Reference proteome</keyword>
<dbReference type="Proteomes" id="UP000688137">
    <property type="component" value="Unassembled WGS sequence"/>
</dbReference>
<proteinExistence type="predicted"/>